<dbReference type="RefSeq" id="WP_142059618.1">
    <property type="nucleotide sequence ID" value="NZ_VFPA01000004.1"/>
</dbReference>
<feature type="region of interest" description="Disordered" evidence="1">
    <location>
        <begin position="1"/>
        <end position="160"/>
    </location>
</feature>
<evidence type="ECO:0000256" key="1">
    <source>
        <dbReference type="SAM" id="MobiDB-lite"/>
    </source>
</evidence>
<evidence type="ECO:0000313" key="2">
    <source>
        <dbReference type="EMBL" id="TQM06005.1"/>
    </source>
</evidence>
<proteinExistence type="predicted"/>
<comment type="caution">
    <text evidence="2">The sequence shown here is derived from an EMBL/GenBank/DDBJ whole genome shotgun (WGS) entry which is preliminary data.</text>
</comment>
<keyword evidence="3" id="KW-1185">Reference proteome</keyword>
<evidence type="ECO:0000313" key="3">
    <source>
        <dbReference type="Proteomes" id="UP000315677"/>
    </source>
</evidence>
<feature type="compositionally biased region" description="Low complexity" evidence="1">
    <location>
        <begin position="361"/>
        <end position="371"/>
    </location>
</feature>
<name>A0A543D9N7_9PSEU</name>
<organism evidence="2 3">
    <name type="scientific">Pseudonocardia kunmingensis</name>
    <dbReference type="NCBI Taxonomy" id="630975"/>
    <lineage>
        <taxon>Bacteria</taxon>
        <taxon>Bacillati</taxon>
        <taxon>Actinomycetota</taxon>
        <taxon>Actinomycetes</taxon>
        <taxon>Pseudonocardiales</taxon>
        <taxon>Pseudonocardiaceae</taxon>
        <taxon>Pseudonocardia</taxon>
    </lineage>
</organism>
<feature type="compositionally biased region" description="Low complexity" evidence="1">
    <location>
        <begin position="204"/>
        <end position="249"/>
    </location>
</feature>
<sequence length="419" mass="41609">MPAPRTTRTTTAPDTTAPDSTVPDAAGSDVAADDPGTQDGATDPTTTPTAAGPDSPAPRALTRHRRGTRSPNATTATAAAPDDPAPEPGTDSAPPDTAAPDPAAAEATTDDVAPASDTDTDTDTDTGDGGDKSPVADDVWAELRKQPGCTATELARSVPASRSVVLKLLNRWCAEGSVDTTPGATARAATRYFALPSTLPPADTTTGEPTSSASSEPSTPGQTSIPGETTTPPMTTLPPQDEMAHTGTADTHDTGTPGPARTNSSGSVRLGSGALHGMVEDFLREHSDGEHGPVAVAKAVGRSSGAVANALERMVSSGWAVRTSDKPKRYRIAEASDDVPTATPATAPVSGAPTAAGDTLGAAPVGPVVGVADGGPGDDRDDGTDNAAGGATARAGRGGRVSNGSARSGRKEHATTVPG</sequence>
<feature type="region of interest" description="Disordered" evidence="1">
    <location>
        <begin position="334"/>
        <end position="419"/>
    </location>
</feature>
<dbReference type="OrthoDB" id="3623544at2"/>
<feature type="region of interest" description="Disordered" evidence="1">
    <location>
        <begin position="192"/>
        <end position="272"/>
    </location>
</feature>
<feature type="compositionally biased region" description="Low complexity" evidence="1">
    <location>
        <begin position="73"/>
        <end position="82"/>
    </location>
</feature>
<feature type="compositionally biased region" description="Basic and acidic residues" evidence="1">
    <location>
        <begin position="129"/>
        <end position="145"/>
    </location>
</feature>
<dbReference type="Proteomes" id="UP000315677">
    <property type="component" value="Unassembled WGS sequence"/>
</dbReference>
<feature type="compositionally biased region" description="Low complexity" evidence="1">
    <location>
        <begin position="1"/>
        <end position="26"/>
    </location>
</feature>
<protein>
    <submittedName>
        <fullName evidence="2">Uncharacterized protein</fullName>
    </submittedName>
</protein>
<dbReference type="EMBL" id="VFPA01000004">
    <property type="protein sequence ID" value="TQM06005.1"/>
    <property type="molecule type" value="Genomic_DNA"/>
</dbReference>
<reference evidence="2 3" key="1">
    <citation type="submission" date="2019-06" db="EMBL/GenBank/DDBJ databases">
        <title>Sequencing the genomes of 1000 actinobacteria strains.</title>
        <authorList>
            <person name="Klenk H.-P."/>
        </authorList>
    </citation>
    <scope>NUCLEOTIDE SEQUENCE [LARGE SCALE GENOMIC DNA]</scope>
    <source>
        <strain evidence="2 3">DSM 45301</strain>
    </source>
</reference>
<feature type="compositionally biased region" description="Basic and acidic residues" evidence="1">
    <location>
        <begin position="409"/>
        <end position="419"/>
    </location>
</feature>
<feature type="compositionally biased region" description="Low complexity" evidence="1">
    <location>
        <begin position="90"/>
        <end position="117"/>
    </location>
</feature>
<dbReference type="AlphaFoldDB" id="A0A543D9N7"/>
<feature type="compositionally biased region" description="Acidic residues" evidence="1">
    <location>
        <begin position="118"/>
        <end position="128"/>
    </location>
</feature>
<feature type="compositionally biased region" description="Low complexity" evidence="1">
    <location>
        <begin position="385"/>
        <end position="395"/>
    </location>
</feature>
<feature type="compositionally biased region" description="Low complexity" evidence="1">
    <location>
        <begin position="33"/>
        <end position="58"/>
    </location>
</feature>
<gene>
    <name evidence="2" type="ORF">FB558_6235</name>
</gene>
<accession>A0A543D9N7</accession>